<organism evidence="1 2">
    <name type="scientific">Quercus lobata</name>
    <name type="common">Valley oak</name>
    <dbReference type="NCBI Taxonomy" id="97700"/>
    <lineage>
        <taxon>Eukaryota</taxon>
        <taxon>Viridiplantae</taxon>
        <taxon>Streptophyta</taxon>
        <taxon>Embryophyta</taxon>
        <taxon>Tracheophyta</taxon>
        <taxon>Spermatophyta</taxon>
        <taxon>Magnoliopsida</taxon>
        <taxon>eudicotyledons</taxon>
        <taxon>Gunneridae</taxon>
        <taxon>Pentapetalae</taxon>
        <taxon>rosids</taxon>
        <taxon>fabids</taxon>
        <taxon>Fagales</taxon>
        <taxon>Fagaceae</taxon>
        <taxon>Quercus</taxon>
    </lineage>
</organism>
<evidence type="ECO:0008006" key="3">
    <source>
        <dbReference type="Google" id="ProtNLM"/>
    </source>
</evidence>
<reference evidence="1" key="2">
    <citation type="submission" date="2021-01" db="UniProtKB">
        <authorList>
            <consortium name="EnsemblPlants"/>
        </authorList>
    </citation>
    <scope>IDENTIFICATION</scope>
</reference>
<accession>A0A7N2KTZ0</accession>
<protein>
    <recommendedName>
        <fullName evidence="3">Reverse transcriptase zinc-binding domain-containing protein</fullName>
    </recommendedName>
</protein>
<keyword evidence="2" id="KW-1185">Reference proteome</keyword>
<proteinExistence type="predicted"/>
<dbReference type="Proteomes" id="UP000594261">
    <property type="component" value="Chromosome 2"/>
</dbReference>
<evidence type="ECO:0000313" key="1">
    <source>
        <dbReference type="EnsemblPlants" id="QL02p020861:mrna"/>
    </source>
</evidence>
<name>A0A7N2KTZ0_QUELO</name>
<reference evidence="2" key="1">
    <citation type="journal article" date="2016" name="G3 (Bethesda)">
        <title>First Draft Assembly and Annotation of the Genome of a California Endemic Oak Quercus lobata Nee (Fagaceae).</title>
        <authorList>
            <person name="Sork V.L."/>
            <person name="Fitz-Gibbon S.T."/>
            <person name="Puiu D."/>
            <person name="Crepeau M."/>
            <person name="Gugger P.F."/>
            <person name="Sherman R."/>
            <person name="Stevens K."/>
            <person name="Langley C.H."/>
            <person name="Pellegrini M."/>
            <person name="Salzberg S.L."/>
        </authorList>
    </citation>
    <scope>NUCLEOTIDE SEQUENCE [LARGE SCALE GENOMIC DNA]</scope>
    <source>
        <strain evidence="2">cv. SW786</strain>
    </source>
</reference>
<evidence type="ECO:0000313" key="2">
    <source>
        <dbReference type="Proteomes" id="UP000594261"/>
    </source>
</evidence>
<dbReference type="Gramene" id="QL02p020861:mrna">
    <property type="protein sequence ID" value="QL02p020861:mrna"/>
    <property type="gene ID" value="QL02p020861"/>
</dbReference>
<sequence>MCPLCHVEEEDEVHLFQKCVFSQMDWLGNIWGFRINSIQASSKRELMSIFIDPPPQLLEHRVTKEQIHLIGSFDKRNCVEYKKWSLHGSYWSIESQRSKFTLLAALTIETVWNIRNGVCMEGDIFMTWS</sequence>
<dbReference type="InParanoid" id="A0A7N2KTZ0"/>
<dbReference type="AlphaFoldDB" id="A0A7N2KTZ0"/>
<dbReference type="EnsemblPlants" id="QL02p020861:mrna">
    <property type="protein sequence ID" value="QL02p020861:mrna"/>
    <property type="gene ID" value="QL02p020861"/>
</dbReference>